<evidence type="ECO:0000313" key="2">
    <source>
        <dbReference type="Proteomes" id="UP000541444"/>
    </source>
</evidence>
<dbReference type="PANTHER" id="PTHR32246">
    <property type="entry name" value="INGRESSION PROTEIN FIC1"/>
    <property type="match status" value="1"/>
</dbReference>
<name>A0A7J7LEF1_9MAGN</name>
<dbReference type="PANTHER" id="PTHR32246:SF143">
    <property type="entry name" value="CALCIUM-DEPENDENT LIPID-BINDING (CALB DOMAIN) FAMILY PROTEIN"/>
    <property type="match status" value="1"/>
</dbReference>
<protein>
    <recommendedName>
        <fullName evidence="3">C2 domain-containing protein</fullName>
    </recommendedName>
</protein>
<organism evidence="1 2">
    <name type="scientific">Kingdonia uniflora</name>
    <dbReference type="NCBI Taxonomy" id="39325"/>
    <lineage>
        <taxon>Eukaryota</taxon>
        <taxon>Viridiplantae</taxon>
        <taxon>Streptophyta</taxon>
        <taxon>Embryophyta</taxon>
        <taxon>Tracheophyta</taxon>
        <taxon>Spermatophyta</taxon>
        <taxon>Magnoliopsida</taxon>
        <taxon>Ranunculales</taxon>
        <taxon>Circaeasteraceae</taxon>
        <taxon>Kingdonia</taxon>
    </lineage>
</organism>
<dbReference type="AlphaFoldDB" id="A0A7J7LEF1"/>
<dbReference type="Proteomes" id="UP000541444">
    <property type="component" value="Unassembled WGS sequence"/>
</dbReference>
<feature type="non-terminal residue" evidence="1">
    <location>
        <position position="1"/>
    </location>
</feature>
<evidence type="ECO:0008006" key="3">
    <source>
        <dbReference type="Google" id="ProtNLM"/>
    </source>
</evidence>
<reference evidence="1 2" key="1">
    <citation type="journal article" date="2020" name="IScience">
        <title>Genome Sequencing of the Endangered Kingdonia uniflora (Circaeasteraceae, Ranunculales) Reveals Potential Mechanisms of Evolutionary Specialization.</title>
        <authorList>
            <person name="Sun Y."/>
            <person name="Deng T."/>
            <person name="Zhang A."/>
            <person name="Moore M.J."/>
            <person name="Landis J.B."/>
            <person name="Lin N."/>
            <person name="Zhang H."/>
            <person name="Zhang X."/>
            <person name="Huang J."/>
            <person name="Zhang X."/>
            <person name="Sun H."/>
            <person name="Wang H."/>
        </authorList>
    </citation>
    <scope>NUCLEOTIDE SEQUENCE [LARGE SCALE GENOMIC DNA]</scope>
    <source>
        <strain evidence="1">TB1705</strain>
        <tissue evidence="1">Leaf</tissue>
    </source>
</reference>
<dbReference type="OrthoDB" id="1909968at2759"/>
<sequence>GGYGGLFRDDVADCVLAYAGRNEVDDSGNLLDRRLIEFKIFYVFKEINWCLDLFSACLDTSDYCQLTPLKSNFKDLSLKKHHVYYAVAWVHPRRKLSTRLDTDGHVNPTWNDKFVFRFGNLIPPAARSQYNGTASSNPPGMRFVALQVRRPSGCPQGILNFGVTILNGSMRSMPLYTQLSTSAVGYRDLMGEENHSPNHHLHQYNKNNLPLRRTRSERASNVTDSDFTKLGLALNGSDIGEPPLATVTTGSFWSESDLEPRLYAVGAAAEELFPVTRNVLENWGEDDASVKDLKTKLEKWQTELPPIYDRGGGNASISKARHGRRQTDGGLVGGPGLLSCFGDSYGFECSISCGLKPKYPMDVVREKVTLTMKRMRRSFCPN</sequence>
<dbReference type="EMBL" id="JACGCM010002332">
    <property type="protein sequence ID" value="KAF6141017.1"/>
    <property type="molecule type" value="Genomic_DNA"/>
</dbReference>
<accession>A0A7J7LEF1</accession>
<comment type="caution">
    <text evidence="1">The sequence shown here is derived from an EMBL/GenBank/DDBJ whole genome shotgun (WGS) entry which is preliminary data.</text>
</comment>
<gene>
    <name evidence="1" type="ORF">GIB67_006462</name>
</gene>
<proteinExistence type="predicted"/>
<evidence type="ECO:0000313" key="1">
    <source>
        <dbReference type="EMBL" id="KAF6141017.1"/>
    </source>
</evidence>
<keyword evidence="2" id="KW-1185">Reference proteome</keyword>